<keyword evidence="1" id="KW-0378">Hydrolase</keyword>
<reference evidence="3 4" key="1">
    <citation type="journal article" date="2013" name="Genome Announc.">
        <title>Draft genome sequences for three mercury-methylating, sulfate-reducing bacteria.</title>
        <authorList>
            <person name="Brown S.D."/>
            <person name="Hurt R.A.Jr."/>
            <person name="Gilmour C.C."/>
            <person name="Elias D.A."/>
        </authorList>
    </citation>
    <scope>NUCLEOTIDE SEQUENCE [LARGE SCALE GENOMIC DNA]</scope>
    <source>
        <strain evidence="3 4">DSM 2059</strain>
    </source>
</reference>
<dbReference type="EMBL" id="ATHJ01000057">
    <property type="protein sequence ID" value="EPR43232.1"/>
    <property type="molecule type" value="Genomic_DNA"/>
</dbReference>
<evidence type="ECO:0000256" key="1">
    <source>
        <dbReference type="ARBA" id="ARBA00022801"/>
    </source>
</evidence>
<accession>S7U1Q1</accession>
<evidence type="ECO:0000313" key="3">
    <source>
        <dbReference type="EMBL" id="EPR43232.1"/>
    </source>
</evidence>
<dbReference type="OrthoDB" id="9799210at2"/>
<sequence length="304" mass="34543">MKVGVYQTNPVLLDVKSNMEDTLQKIEAAKAEGVDLVVFPELSLTGYFVRERYHEAALRMDSPEIKRLAAATRGTAAVIGFIEESKAMNFYNSALVAVDGEILFAYRKLNLPNYGVFEERKIFSSGKQVRVFRHKGLTIAPFICNDLWHPSLPYLGVTQKADIFITMFNSSRGSMGNEFSNIESWSIINRFYSRVFGVYNLCANRVGCEVFEDLRSRDETPEDATDTSMVDDNPFRFWGGSEIINPFGHVITSAALFEPDAVFADISRDLVRRKRILLPYLRNDDPYFTHRELGRILYGQKLSA</sequence>
<dbReference type="RefSeq" id="WP_020875605.1">
    <property type="nucleotide sequence ID" value="NZ_ATHJ01000057.1"/>
</dbReference>
<dbReference type="STRING" id="897.B2D07_08275"/>
<dbReference type="eggNOG" id="COG0388">
    <property type="taxonomic scope" value="Bacteria"/>
</dbReference>
<keyword evidence="3" id="KW-0808">Transferase</keyword>
<evidence type="ECO:0000259" key="2">
    <source>
        <dbReference type="PROSITE" id="PS50263"/>
    </source>
</evidence>
<dbReference type="PANTHER" id="PTHR43674">
    <property type="entry name" value="NITRILASE C965.09-RELATED"/>
    <property type="match status" value="1"/>
</dbReference>
<comment type="caution">
    <text evidence="3">The sequence shown here is derived from an EMBL/GenBank/DDBJ whole genome shotgun (WGS) entry which is preliminary data.</text>
</comment>
<dbReference type="AlphaFoldDB" id="S7U1Q1"/>
<feature type="domain" description="CN hydrolase" evidence="2">
    <location>
        <begin position="1"/>
        <end position="268"/>
    </location>
</feature>
<dbReference type="GO" id="GO:0033388">
    <property type="term" value="P:putrescine biosynthetic process from arginine"/>
    <property type="evidence" value="ECO:0007669"/>
    <property type="project" value="TreeGrafter"/>
</dbReference>
<name>S7U1Q1_DESML</name>
<dbReference type="PROSITE" id="PS50263">
    <property type="entry name" value="CN_HYDROLASE"/>
    <property type="match status" value="1"/>
</dbReference>
<dbReference type="InterPro" id="IPR050345">
    <property type="entry name" value="Aliph_Amidase/BUP"/>
</dbReference>
<keyword evidence="4" id="KW-1185">Reference proteome</keyword>
<gene>
    <name evidence="3" type="ORF">dsmv_1258</name>
</gene>
<dbReference type="GO" id="GO:0016746">
    <property type="term" value="F:acyltransferase activity"/>
    <property type="evidence" value="ECO:0007669"/>
    <property type="project" value="UniProtKB-KW"/>
</dbReference>
<keyword evidence="3" id="KW-0449">Lipoprotein</keyword>
<dbReference type="SUPFAM" id="SSF56317">
    <property type="entry name" value="Carbon-nitrogen hydrolase"/>
    <property type="match status" value="1"/>
</dbReference>
<dbReference type="Proteomes" id="UP000014977">
    <property type="component" value="Unassembled WGS sequence"/>
</dbReference>
<dbReference type="PANTHER" id="PTHR43674:SF2">
    <property type="entry name" value="BETA-UREIDOPROPIONASE"/>
    <property type="match status" value="1"/>
</dbReference>
<dbReference type="InterPro" id="IPR036526">
    <property type="entry name" value="C-N_Hydrolase_sf"/>
</dbReference>
<evidence type="ECO:0000313" key="4">
    <source>
        <dbReference type="Proteomes" id="UP000014977"/>
    </source>
</evidence>
<protein>
    <submittedName>
        <fullName evidence="3">Nitrilase/cyanide hydratase and apolipoprotein N-acyltransferase</fullName>
    </submittedName>
</protein>
<dbReference type="Gene3D" id="3.60.110.10">
    <property type="entry name" value="Carbon-nitrogen hydrolase"/>
    <property type="match status" value="1"/>
</dbReference>
<dbReference type="Pfam" id="PF00795">
    <property type="entry name" value="CN_hydrolase"/>
    <property type="match status" value="1"/>
</dbReference>
<proteinExistence type="predicted"/>
<organism evidence="3 4">
    <name type="scientific">Desulfococcus multivorans DSM 2059</name>
    <dbReference type="NCBI Taxonomy" id="1121405"/>
    <lineage>
        <taxon>Bacteria</taxon>
        <taxon>Pseudomonadati</taxon>
        <taxon>Thermodesulfobacteriota</taxon>
        <taxon>Desulfobacteria</taxon>
        <taxon>Desulfobacterales</taxon>
        <taxon>Desulfococcaceae</taxon>
        <taxon>Desulfococcus</taxon>
    </lineage>
</organism>
<keyword evidence="3" id="KW-0012">Acyltransferase</keyword>
<dbReference type="InterPro" id="IPR003010">
    <property type="entry name" value="C-N_Hydrolase"/>
</dbReference>
<dbReference type="GO" id="GO:0050126">
    <property type="term" value="F:N-carbamoylputrescine amidase activity"/>
    <property type="evidence" value="ECO:0007669"/>
    <property type="project" value="TreeGrafter"/>
</dbReference>